<dbReference type="PANTHER" id="PTHR30330">
    <property type="entry name" value="AGSS FAMILY TRANSPORTER, SODIUM-ALANINE"/>
    <property type="match status" value="1"/>
</dbReference>
<dbReference type="Pfam" id="PF01235">
    <property type="entry name" value="Na_Ala_symp"/>
    <property type="match status" value="1"/>
</dbReference>
<name>A0A1M6H1P6_9FIRM</name>
<feature type="transmembrane region" description="Helical" evidence="8">
    <location>
        <begin position="304"/>
        <end position="327"/>
    </location>
</feature>
<dbReference type="AlphaFoldDB" id="A0A1M6H1P6"/>
<feature type="transmembrane region" description="Helical" evidence="8">
    <location>
        <begin position="188"/>
        <end position="206"/>
    </location>
</feature>
<evidence type="ECO:0000256" key="6">
    <source>
        <dbReference type="ARBA" id="ARBA00022989"/>
    </source>
</evidence>
<dbReference type="EMBL" id="FQZL01000012">
    <property type="protein sequence ID" value="SHJ16055.1"/>
    <property type="molecule type" value="Genomic_DNA"/>
</dbReference>
<dbReference type="PROSITE" id="PS00873">
    <property type="entry name" value="NA_ALANINE_SYMP"/>
    <property type="match status" value="1"/>
</dbReference>
<feature type="transmembrane region" description="Helical" evidence="8">
    <location>
        <begin position="245"/>
        <end position="269"/>
    </location>
</feature>
<feature type="transmembrane region" description="Helical" evidence="8">
    <location>
        <begin position="99"/>
        <end position="120"/>
    </location>
</feature>
<feature type="transmembrane region" description="Helical" evidence="8">
    <location>
        <begin position="69"/>
        <end position="93"/>
    </location>
</feature>
<evidence type="ECO:0000313" key="9">
    <source>
        <dbReference type="EMBL" id="SHJ16055.1"/>
    </source>
</evidence>
<dbReference type="PRINTS" id="PR00175">
    <property type="entry name" value="NAALASMPORT"/>
</dbReference>
<proteinExistence type="inferred from homology"/>
<protein>
    <submittedName>
        <fullName evidence="9">Alanine or glycine:cation symporter, AGCS family</fullName>
    </submittedName>
</protein>
<dbReference type="STRING" id="1121476.SAMN02745751_01882"/>
<dbReference type="OrthoDB" id="9804874at2"/>
<evidence type="ECO:0000256" key="8">
    <source>
        <dbReference type="RuleBase" id="RU363064"/>
    </source>
</evidence>
<evidence type="ECO:0000256" key="7">
    <source>
        <dbReference type="ARBA" id="ARBA00023136"/>
    </source>
</evidence>
<keyword evidence="3 8" id="KW-0813">Transport</keyword>
<gene>
    <name evidence="9" type="ORF">SAMN02745751_01882</name>
</gene>
<evidence type="ECO:0000313" key="10">
    <source>
        <dbReference type="Proteomes" id="UP000184052"/>
    </source>
</evidence>
<evidence type="ECO:0000256" key="2">
    <source>
        <dbReference type="ARBA" id="ARBA00009261"/>
    </source>
</evidence>
<sequence>MDFVGLINTLVGYLWGTPLLVTLFGAGIYFTVRSKFWQFVHLRYSIKQIANSLKPKKDDSSGMLSSFEAVATALGSAVGVGNIAGVASAIALGGPGALFWMWVSALVGMATKMVEITLALHYREKNENGDAYGGPTYYMEKGFKEKKYFGWKVLATVFGLGILSDYFLGMSAYTVSEAVSSVFGINQIMVAVVFAIALTAVVLGGIKRLGKVLSVVVPFMCILYLIAGIIIILKDAASLPSSFALIFQSAFKLSAAIGGFAGASVALAFRTGLARGVYSNEAGWGTAAMIHSTAKVKHPVEQGVMGVVEVFIDTIIVCTVTGLVIINTGAWSSGLSAAPLAIEAFEIGLGSFGPMILVLAIFLLGWTSVTAKYTNYEIVLRHIFGVNEKTLKIILKLFRSCVAIPGLMLTIIKVNFDISSSVIWLFADLVTGLPTLVNIISLLLLSGKFFELLKDYNDRNFGRLKGSEGRSSIRLFYDEDIV</sequence>
<dbReference type="Gene3D" id="1.20.1740.10">
    <property type="entry name" value="Amino acid/polyamine transporter I"/>
    <property type="match status" value="1"/>
</dbReference>
<feature type="transmembrane region" description="Helical" evidence="8">
    <location>
        <begin position="213"/>
        <end position="233"/>
    </location>
</feature>
<feature type="transmembrane region" description="Helical" evidence="8">
    <location>
        <begin position="12"/>
        <end position="32"/>
    </location>
</feature>
<keyword evidence="7 8" id="KW-0472">Membrane</keyword>
<keyword evidence="6 8" id="KW-1133">Transmembrane helix</keyword>
<keyword evidence="8" id="KW-0769">Symport</keyword>
<comment type="subcellular location">
    <subcellularLocation>
        <location evidence="1 8">Cell membrane</location>
        <topology evidence="1 8">Multi-pass membrane protein</topology>
    </subcellularLocation>
</comment>
<feature type="transmembrane region" description="Helical" evidence="8">
    <location>
        <begin position="149"/>
        <end position="168"/>
    </location>
</feature>
<dbReference type="GO" id="GO:0005886">
    <property type="term" value="C:plasma membrane"/>
    <property type="evidence" value="ECO:0007669"/>
    <property type="project" value="UniProtKB-SubCell"/>
</dbReference>
<accession>A0A1M6H1P6</accession>
<feature type="transmembrane region" description="Helical" evidence="8">
    <location>
        <begin position="422"/>
        <end position="445"/>
    </location>
</feature>
<keyword evidence="4 8" id="KW-1003">Cell membrane</keyword>
<feature type="transmembrane region" description="Helical" evidence="8">
    <location>
        <begin position="347"/>
        <end position="366"/>
    </location>
</feature>
<reference evidence="9 10" key="1">
    <citation type="submission" date="2016-11" db="EMBL/GenBank/DDBJ databases">
        <authorList>
            <person name="Jaros S."/>
            <person name="Januszkiewicz K."/>
            <person name="Wedrychowicz H."/>
        </authorList>
    </citation>
    <scope>NUCLEOTIDE SEQUENCE [LARGE SCALE GENOMIC DNA]</scope>
    <source>
        <strain evidence="9 10">DSM 17477</strain>
    </source>
</reference>
<evidence type="ECO:0000256" key="3">
    <source>
        <dbReference type="ARBA" id="ARBA00022448"/>
    </source>
</evidence>
<evidence type="ECO:0000256" key="5">
    <source>
        <dbReference type="ARBA" id="ARBA00022692"/>
    </source>
</evidence>
<feature type="transmembrane region" description="Helical" evidence="8">
    <location>
        <begin position="397"/>
        <end position="416"/>
    </location>
</feature>
<keyword evidence="10" id="KW-1185">Reference proteome</keyword>
<dbReference type="InterPro" id="IPR001463">
    <property type="entry name" value="Na/Ala_symport"/>
</dbReference>
<dbReference type="RefSeq" id="WP_073049329.1">
    <property type="nucleotide sequence ID" value="NZ_FQZL01000012.1"/>
</dbReference>
<dbReference type="PANTHER" id="PTHR30330:SF14">
    <property type="entry name" value="SODIUM_AMINO ACID (ALANINE) SYMPORTER"/>
    <property type="match status" value="1"/>
</dbReference>
<evidence type="ECO:0000256" key="1">
    <source>
        <dbReference type="ARBA" id="ARBA00004651"/>
    </source>
</evidence>
<keyword evidence="5 8" id="KW-0812">Transmembrane</keyword>
<organism evidence="9 10">
    <name type="scientific">Dethiosulfatibacter aminovorans DSM 17477</name>
    <dbReference type="NCBI Taxonomy" id="1121476"/>
    <lineage>
        <taxon>Bacteria</taxon>
        <taxon>Bacillati</taxon>
        <taxon>Bacillota</taxon>
        <taxon>Tissierellia</taxon>
        <taxon>Dethiosulfatibacter</taxon>
    </lineage>
</organism>
<dbReference type="NCBIfam" id="TIGR00835">
    <property type="entry name" value="agcS"/>
    <property type="match status" value="1"/>
</dbReference>
<comment type="similarity">
    <text evidence="2 8">Belongs to the alanine or glycine:cation symporter (AGCS) (TC 2.A.25) family.</text>
</comment>
<evidence type="ECO:0000256" key="4">
    <source>
        <dbReference type="ARBA" id="ARBA00022475"/>
    </source>
</evidence>
<dbReference type="Proteomes" id="UP000184052">
    <property type="component" value="Unassembled WGS sequence"/>
</dbReference>
<dbReference type="GO" id="GO:0005283">
    <property type="term" value="F:amino acid:sodium symporter activity"/>
    <property type="evidence" value="ECO:0007669"/>
    <property type="project" value="InterPro"/>
</dbReference>